<dbReference type="EMBL" id="AP019377">
    <property type="protein sequence ID" value="BBH95894.1"/>
    <property type="molecule type" value="Genomic_DNA"/>
</dbReference>
<proteinExistence type="predicted"/>
<reference evidence="1" key="1">
    <citation type="submission" date="2018-12" db="EMBL/GenBank/DDBJ databases">
        <title>Novel natural products biosynthetic potential of the class Ktedonobacteria.</title>
        <authorList>
            <person name="Zheng Y."/>
            <person name="Saitou A."/>
            <person name="Wang C.M."/>
            <person name="Toyoda A."/>
            <person name="Minakuchi Y."/>
            <person name="Sekiguchi Y."/>
            <person name="Ueda K."/>
            <person name="Takano H."/>
            <person name="Sakai Y."/>
            <person name="Yokota A."/>
            <person name="Yabe S."/>
        </authorList>
    </citation>
    <scope>NUCLEOTIDE SEQUENCE</scope>
    <source>
        <strain evidence="1">A3-2</strain>
    </source>
</reference>
<protein>
    <submittedName>
        <fullName evidence="1">Uncharacterized protein</fullName>
    </submittedName>
</protein>
<organism evidence="1">
    <name type="scientific">Thermogemmatispora argillosa</name>
    <dbReference type="NCBI Taxonomy" id="2045280"/>
    <lineage>
        <taxon>Bacteria</taxon>
        <taxon>Bacillati</taxon>
        <taxon>Chloroflexota</taxon>
        <taxon>Ktedonobacteria</taxon>
        <taxon>Thermogemmatisporales</taxon>
        <taxon>Thermogemmatisporaceae</taxon>
        <taxon>Thermogemmatispora</taxon>
    </lineage>
</organism>
<evidence type="ECO:0000313" key="1">
    <source>
        <dbReference type="EMBL" id="BBH95894.1"/>
    </source>
</evidence>
<accession>A0A455T8W2</accession>
<name>A0A455T8W2_9CHLR</name>
<dbReference type="AlphaFoldDB" id="A0A455T8W2"/>
<sequence length="90" mass="9756">MLGSERVHFLVAAAGIVLLAEREQPADPGAQRRFVSGIDLQQGPRQDLPTGFPVVLAPVLIRRRRTLGPGVQLPARQGLHSRERTLSLSG</sequence>
<gene>
    <name evidence="1" type="ORF">KTA_40930</name>
</gene>